<dbReference type="RefSeq" id="WP_240473566.1">
    <property type="nucleotide sequence ID" value="NZ_AUNB01000019.1"/>
</dbReference>
<dbReference type="InterPro" id="IPR036849">
    <property type="entry name" value="Enolase-like_C_sf"/>
</dbReference>
<keyword evidence="2" id="KW-1185">Reference proteome</keyword>
<dbReference type="AlphaFoldDB" id="A0A074JRQ0"/>
<dbReference type="Proteomes" id="UP000027471">
    <property type="component" value="Unassembled WGS sequence"/>
</dbReference>
<dbReference type="EMBL" id="AUNB01000019">
    <property type="protein sequence ID" value="KEO60326.1"/>
    <property type="molecule type" value="Genomic_DNA"/>
</dbReference>
<protein>
    <recommendedName>
        <fullName evidence="3">Enolase C-terminal domain-containing protein</fullName>
    </recommendedName>
</protein>
<evidence type="ECO:0000313" key="2">
    <source>
        <dbReference type="Proteomes" id="UP000027471"/>
    </source>
</evidence>
<evidence type="ECO:0000313" key="1">
    <source>
        <dbReference type="EMBL" id="KEO60326.1"/>
    </source>
</evidence>
<sequence length="53" mass="5721">MQGVKGEIDWDGGYIRPSPNLGLGIEIDDEAVAKMAYRSDALHLDIAQSHVAP</sequence>
<organism evidence="1 2">
    <name type="scientific">Thioclava indica</name>
    <dbReference type="NCBI Taxonomy" id="1353528"/>
    <lineage>
        <taxon>Bacteria</taxon>
        <taxon>Pseudomonadati</taxon>
        <taxon>Pseudomonadota</taxon>
        <taxon>Alphaproteobacteria</taxon>
        <taxon>Rhodobacterales</taxon>
        <taxon>Paracoccaceae</taxon>
        <taxon>Thioclava</taxon>
    </lineage>
</organism>
<accession>A0A074JRQ0</accession>
<proteinExistence type="predicted"/>
<comment type="caution">
    <text evidence="1">The sequence shown here is derived from an EMBL/GenBank/DDBJ whole genome shotgun (WGS) entry which is preliminary data.</text>
</comment>
<evidence type="ECO:0008006" key="3">
    <source>
        <dbReference type="Google" id="ProtNLM"/>
    </source>
</evidence>
<reference evidence="1 2" key="1">
    <citation type="journal article" date="2015" name="Antonie Van Leeuwenhoek">
        <title>Thioclava indica sp. nov., isolated from surface seawater of the Indian Ocean.</title>
        <authorList>
            <person name="Liu Y."/>
            <person name="Lai Q."/>
            <person name="Du J."/>
            <person name="Xu H."/>
            <person name="Jiang L."/>
            <person name="Shao Z."/>
        </authorList>
    </citation>
    <scope>NUCLEOTIDE SEQUENCE [LARGE SCALE GENOMIC DNA]</scope>
    <source>
        <strain evidence="1 2">DT23-4</strain>
    </source>
</reference>
<name>A0A074JRQ0_9RHOB</name>
<gene>
    <name evidence="1" type="ORF">DT23_13390</name>
</gene>
<dbReference type="SUPFAM" id="SSF51604">
    <property type="entry name" value="Enolase C-terminal domain-like"/>
    <property type="match status" value="1"/>
</dbReference>